<dbReference type="InterPro" id="IPR013320">
    <property type="entry name" value="ConA-like_dom_sf"/>
</dbReference>
<feature type="active site" description="Proton donor" evidence="4">
    <location>
        <position position="138"/>
    </location>
</feature>
<dbReference type="InterPro" id="IPR041342">
    <property type="entry name" value="CBM35"/>
</dbReference>
<dbReference type="PANTHER" id="PTHR10963">
    <property type="entry name" value="GLYCOSYL HYDROLASE-RELATED"/>
    <property type="match status" value="1"/>
</dbReference>
<gene>
    <name evidence="8" type="ORF">DYU11_30170</name>
</gene>
<dbReference type="InterPro" id="IPR050546">
    <property type="entry name" value="Glycosyl_Hydrlase_16"/>
</dbReference>
<dbReference type="InterPro" id="IPR005084">
    <property type="entry name" value="CBM6"/>
</dbReference>
<dbReference type="Pfam" id="PF00722">
    <property type="entry name" value="Glyco_hydro_16"/>
    <property type="match status" value="1"/>
</dbReference>
<feature type="active site" description="Proton donor" evidence="4">
    <location>
        <position position="143"/>
    </location>
</feature>
<feature type="signal peptide" evidence="5">
    <location>
        <begin position="1"/>
        <end position="26"/>
    </location>
</feature>
<evidence type="ECO:0000256" key="5">
    <source>
        <dbReference type="SAM" id="SignalP"/>
    </source>
</evidence>
<dbReference type="InterPro" id="IPR026444">
    <property type="entry name" value="Secre_tail"/>
</dbReference>
<keyword evidence="5" id="KW-0732">Signal</keyword>
<dbReference type="AlphaFoldDB" id="A0A418LXD7"/>
<proteinExistence type="inferred from homology"/>
<evidence type="ECO:0000259" key="6">
    <source>
        <dbReference type="PROSITE" id="PS51175"/>
    </source>
</evidence>
<protein>
    <submittedName>
        <fullName evidence="8">T9SS C-terminal target domain-containing protein</fullName>
    </submittedName>
</protein>
<dbReference type="Pfam" id="PF18099">
    <property type="entry name" value="CBM_35_2"/>
    <property type="match status" value="1"/>
</dbReference>
<dbReference type="Proteomes" id="UP000283523">
    <property type="component" value="Unassembled WGS sequence"/>
</dbReference>
<organism evidence="8 9">
    <name type="scientific">Fibrisoma montanum</name>
    <dbReference type="NCBI Taxonomy" id="2305895"/>
    <lineage>
        <taxon>Bacteria</taxon>
        <taxon>Pseudomonadati</taxon>
        <taxon>Bacteroidota</taxon>
        <taxon>Cytophagia</taxon>
        <taxon>Cytophagales</taxon>
        <taxon>Spirosomataceae</taxon>
        <taxon>Fibrisoma</taxon>
    </lineage>
</organism>
<reference evidence="8 9" key="1">
    <citation type="submission" date="2018-08" db="EMBL/GenBank/DDBJ databases">
        <title>Fibrisoma montanum sp. nov., isolated from Danxia mountain soil.</title>
        <authorList>
            <person name="Huang Y."/>
        </authorList>
    </citation>
    <scope>NUCLEOTIDE SEQUENCE [LARGE SCALE GENOMIC DNA]</scope>
    <source>
        <strain evidence="8 9">HYT19</strain>
    </source>
</reference>
<keyword evidence="3" id="KW-0326">Glycosidase</keyword>
<dbReference type="OrthoDB" id="1421570at2"/>
<evidence type="ECO:0000256" key="3">
    <source>
        <dbReference type="ARBA" id="ARBA00023295"/>
    </source>
</evidence>
<dbReference type="GO" id="GO:0009251">
    <property type="term" value="P:glucan catabolic process"/>
    <property type="evidence" value="ECO:0007669"/>
    <property type="project" value="TreeGrafter"/>
</dbReference>
<feature type="chain" id="PRO_5019486006" evidence="5">
    <location>
        <begin position="27"/>
        <end position="497"/>
    </location>
</feature>
<dbReference type="NCBIfam" id="TIGR04183">
    <property type="entry name" value="Por_Secre_tail"/>
    <property type="match status" value="1"/>
</dbReference>
<feature type="domain" description="CBM6" evidence="6">
    <location>
        <begin position="269"/>
        <end position="396"/>
    </location>
</feature>
<dbReference type="GO" id="GO:0004553">
    <property type="term" value="F:hydrolase activity, hydrolyzing O-glycosyl compounds"/>
    <property type="evidence" value="ECO:0007669"/>
    <property type="project" value="InterPro"/>
</dbReference>
<dbReference type="CDD" id="cd04082">
    <property type="entry name" value="CBM35_pectate_lyase-like"/>
    <property type="match status" value="1"/>
</dbReference>
<dbReference type="SUPFAM" id="SSF49785">
    <property type="entry name" value="Galactose-binding domain-like"/>
    <property type="match status" value="1"/>
</dbReference>
<keyword evidence="9" id="KW-1185">Reference proteome</keyword>
<dbReference type="PANTHER" id="PTHR10963:SF24">
    <property type="entry name" value="GLYCOSIDASE C21B10.07-RELATED"/>
    <property type="match status" value="1"/>
</dbReference>
<comment type="similarity">
    <text evidence="1">Belongs to the glycosyl hydrolase 16 family.</text>
</comment>
<dbReference type="SUPFAM" id="SSF49899">
    <property type="entry name" value="Concanavalin A-like lectins/glucanases"/>
    <property type="match status" value="1"/>
</dbReference>
<dbReference type="PROSITE" id="PS51762">
    <property type="entry name" value="GH16_2"/>
    <property type="match status" value="1"/>
</dbReference>
<comment type="caution">
    <text evidence="8">The sequence shown here is derived from an EMBL/GenBank/DDBJ whole genome shotgun (WGS) entry which is preliminary data.</text>
</comment>
<dbReference type="InterPro" id="IPR000757">
    <property type="entry name" value="Beta-glucanase-like"/>
</dbReference>
<evidence type="ECO:0000256" key="2">
    <source>
        <dbReference type="ARBA" id="ARBA00022801"/>
    </source>
</evidence>
<dbReference type="RefSeq" id="WP_119671476.1">
    <property type="nucleotide sequence ID" value="NZ_QXED01000014.1"/>
</dbReference>
<dbReference type="EMBL" id="QXED01000014">
    <property type="protein sequence ID" value="RIV17976.1"/>
    <property type="molecule type" value="Genomic_DNA"/>
</dbReference>
<dbReference type="PROSITE" id="PS51175">
    <property type="entry name" value="CBM6"/>
    <property type="match status" value="1"/>
</dbReference>
<dbReference type="InterPro" id="IPR008264">
    <property type="entry name" value="Beta_glucanase"/>
</dbReference>
<sequence>MLKSLRIWQWLSLFLSILTLPTLSWAQPPSGATWTLKFEDNFNGTSLDQTKWSQGFGWGPVSGAFNETTRPENVVVSNGTLKIEMECDNGYKSGAINSRNKFIQKYGYWEARIKVPAAAAGLLPAFWAKFNNDQWPPELDIMEIFGSNQSAQFTVHWGSSSATHQQSGQAWNGGDLSTAFHTFGCEWDPNYIKWYVDGQVRRTYARPDADAFLNQWNAVSDGIYMMLNVHAANQPWTGGTLSCVNLPRYMEVDWVRVYQKSASTGGTSTTYEAENATKAGGVQTASGWTGASNSAYVDYPGSFGSGVYTQWTVNASTAGTHTLEFRYTNGSGANRPLQLQVNGITVNSSLAFNGTTSWGTWATVTVSNVALNSGSNTVRLTALNNVGPDIDFLKVTKPAGARLIAEEGRRDPSFSVEVYPNPITERVQVLVKGTPGETYHLKMLDMAGRADFSRTVQVAENGEQLVPITMNKAHTGMYLLQITDGQGRQQVRRILKE</sequence>
<dbReference type="InterPro" id="IPR008979">
    <property type="entry name" value="Galactose-bd-like_sf"/>
</dbReference>
<evidence type="ECO:0000256" key="4">
    <source>
        <dbReference type="PIRSR" id="PIRSR608264-1"/>
    </source>
</evidence>
<dbReference type="CDD" id="cd08023">
    <property type="entry name" value="GH16_laminarinase_like"/>
    <property type="match status" value="1"/>
</dbReference>
<evidence type="ECO:0000313" key="8">
    <source>
        <dbReference type="EMBL" id="RIV17976.1"/>
    </source>
</evidence>
<dbReference type="PRINTS" id="PR00737">
    <property type="entry name" value="GLHYDRLASE16"/>
</dbReference>
<name>A0A418LXD7_9BACT</name>
<evidence type="ECO:0000313" key="9">
    <source>
        <dbReference type="Proteomes" id="UP000283523"/>
    </source>
</evidence>
<keyword evidence="2" id="KW-0378">Hydrolase</keyword>
<dbReference type="Gene3D" id="2.60.120.200">
    <property type="match status" value="1"/>
</dbReference>
<dbReference type="Pfam" id="PF18962">
    <property type="entry name" value="Por_Secre_tail"/>
    <property type="match status" value="1"/>
</dbReference>
<evidence type="ECO:0000256" key="1">
    <source>
        <dbReference type="ARBA" id="ARBA00006865"/>
    </source>
</evidence>
<feature type="domain" description="GH16" evidence="7">
    <location>
        <begin position="23"/>
        <end position="263"/>
    </location>
</feature>
<dbReference type="GO" id="GO:0030246">
    <property type="term" value="F:carbohydrate binding"/>
    <property type="evidence" value="ECO:0007669"/>
    <property type="project" value="InterPro"/>
</dbReference>
<evidence type="ECO:0000259" key="7">
    <source>
        <dbReference type="PROSITE" id="PS51762"/>
    </source>
</evidence>
<dbReference type="Gene3D" id="2.60.120.260">
    <property type="entry name" value="Galactose-binding domain-like"/>
    <property type="match status" value="1"/>
</dbReference>
<accession>A0A418LXD7</accession>